<reference evidence="3" key="1">
    <citation type="journal article" date="2012" name="J. Bacteriol.">
        <title>Genome Sequence of Micromonospora lupini Lupac 08, Isolated from Root Nodules of Lupinus angustifolius.</title>
        <authorList>
            <person name="Alonso-Vega P."/>
            <person name="Normand P."/>
            <person name="Bacigalupe R."/>
            <person name="Pujic P."/>
            <person name="Lajus A."/>
            <person name="Vallenet D."/>
            <person name="Carro L."/>
            <person name="Coll P."/>
            <person name="Trujillo M.E."/>
        </authorList>
    </citation>
    <scope>NUCLEOTIDE SEQUENCE [LARGE SCALE GENOMIC DNA]</scope>
    <source>
        <strain evidence="3">Lupac 08</strain>
    </source>
</reference>
<accession>I0L254</accession>
<keyword evidence="3" id="KW-1185">Reference proteome</keyword>
<dbReference type="AlphaFoldDB" id="I0L254"/>
<evidence type="ECO:0000313" key="3">
    <source>
        <dbReference type="Proteomes" id="UP000003448"/>
    </source>
</evidence>
<protein>
    <submittedName>
        <fullName evidence="2">Uncharacterized protein</fullName>
    </submittedName>
</protein>
<name>I0L254_9ACTN</name>
<dbReference type="EMBL" id="CAIE01000022">
    <property type="protein sequence ID" value="CCH17901.1"/>
    <property type="molecule type" value="Genomic_DNA"/>
</dbReference>
<proteinExistence type="predicted"/>
<dbReference type="STRING" id="1150864.MILUP08_42832"/>
<evidence type="ECO:0000256" key="1">
    <source>
        <dbReference type="SAM" id="MobiDB-lite"/>
    </source>
</evidence>
<dbReference type="eggNOG" id="COG1063">
    <property type="taxonomic scope" value="Bacteria"/>
</dbReference>
<feature type="region of interest" description="Disordered" evidence="1">
    <location>
        <begin position="64"/>
        <end position="142"/>
    </location>
</feature>
<comment type="caution">
    <text evidence="2">The sequence shown here is derived from an EMBL/GenBank/DDBJ whole genome shotgun (WGS) entry which is preliminary data.</text>
</comment>
<feature type="compositionally biased region" description="Basic residues" evidence="1">
    <location>
        <begin position="106"/>
        <end position="122"/>
    </location>
</feature>
<organism evidence="2 3">
    <name type="scientific">Micromonospora lupini str. Lupac 08</name>
    <dbReference type="NCBI Taxonomy" id="1150864"/>
    <lineage>
        <taxon>Bacteria</taxon>
        <taxon>Bacillati</taxon>
        <taxon>Actinomycetota</taxon>
        <taxon>Actinomycetes</taxon>
        <taxon>Micromonosporales</taxon>
        <taxon>Micromonosporaceae</taxon>
        <taxon>Micromonospora</taxon>
    </lineage>
</organism>
<dbReference type="Proteomes" id="UP000003448">
    <property type="component" value="Unassembled WGS sequence"/>
</dbReference>
<evidence type="ECO:0000313" key="2">
    <source>
        <dbReference type="EMBL" id="CCH17901.1"/>
    </source>
</evidence>
<gene>
    <name evidence="2" type="ORF">MILUP08_42832</name>
</gene>
<sequence>MNLIASGKAEPSFLVSHELTLDEAPMGYQNFDARNDGWTKVLLHPDARRWGAVRVHGLCTASVGDRGRRARLAVRSTGDPQRTATPRDRRRAGGDPTRPPGPGGRAAHRRAGRPTRRPGGRRRAVDCPGRLGRGGATPRRRR</sequence>